<dbReference type="GO" id="GO:1903135">
    <property type="term" value="F:cupric ion binding"/>
    <property type="evidence" value="ECO:0007669"/>
    <property type="project" value="EnsemblFungi"/>
</dbReference>
<proteinExistence type="inferred from homology"/>
<keyword evidence="5 13" id="KW-0479">Metal-binding</keyword>
<dbReference type="FunFam" id="3.40.50.1000:FF:000068">
    <property type="entry name" value="Cation-transporting ATPase"/>
    <property type="match status" value="1"/>
</dbReference>
<dbReference type="SFLD" id="SFLDF00027">
    <property type="entry name" value="p-type_atpase"/>
    <property type="match status" value="1"/>
</dbReference>
<dbReference type="EMBL" id="HE650821">
    <property type="protein sequence ID" value="CCF55865.1"/>
    <property type="molecule type" value="Genomic_DNA"/>
</dbReference>
<feature type="domain" description="P5B-type ATPase N-terminal" evidence="16">
    <location>
        <begin position="300"/>
        <end position="425"/>
    </location>
</feature>
<evidence type="ECO:0000313" key="17">
    <source>
        <dbReference type="EMBL" id="CCF55865.1"/>
    </source>
</evidence>
<dbReference type="InterPro" id="IPR018303">
    <property type="entry name" value="ATPase_P-typ_P_site"/>
</dbReference>
<dbReference type="KEGG" id="kaf:KAFR_0A04300"/>
<feature type="domain" description="P-type ATPase A" evidence="15">
    <location>
        <begin position="542"/>
        <end position="669"/>
    </location>
</feature>
<dbReference type="Gene3D" id="2.70.150.10">
    <property type="entry name" value="Calcium-transporting ATPase, cytoplasmic transduction domain A"/>
    <property type="match status" value="1"/>
</dbReference>
<dbReference type="SUPFAM" id="SSF81660">
    <property type="entry name" value="Metal cation-transporting ATPase, ATP-binding domain N"/>
    <property type="match status" value="1"/>
</dbReference>
<dbReference type="HOGENOM" id="CLU_001828_1_1_1"/>
<dbReference type="InterPro" id="IPR059000">
    <property type="entry name" value="ATPase_P-type_domA"/>
</dbReference>
<feature type="transmembrane region" description="Helical" evidence="13">
    <location>
        <begin position="722"/>
        <end position="743"/>
    </location>
</feature>
<dbReference type="GO" id="GO:0019829">
    <property type="term" value="F:ATPase-coupled monoatomic cation transmembrane transporter activity"/>
    <property type="evidence" value="ECO:0007669"/>
    <property type="project" value="UniProtKB-UniRule"/>
</dbReference>
<dbReference type="GO" id="GO:0006882">
    <property type="term" value="P:intracellular zinc ion homeostasis"/>
    <property type="evidence" value="ECO:0007669"/>
    <property type="project" value="EnsemblFungi"/>
</dbReference>
<evidence type="ECO:0000313" key="18">
    <source>
        <dbReference type="Proteomes" id="UP000005220"/>
    </source>
</evidence>
<dbReference type="InterPro" id="IPR036412">
    <property type="entry name" value="HAD-like_sf"/>
</dbReference>
<dbReference type="InterPro" id="IPR023298">
    <property type="entry name" value="ATPase_P-typ_TM_dom_sf"/>
</dbReference>
<dbReference type="eggNOG" id="KOG0208">
    <property type="taxonomic scope" value="Eukaryota"/>
</dbReference>
<keyword evidence="6 13" id="KW-0547">Nucleotide-binding</keyword>
<evidence type="ECO:0000256" key="4">
    <source>
        <dbReference type="ARBA" id="ARBA00022692"/>
    </source>
</evidence>
<dbReference type="PRINTS" id="PR00119">
    <property type="entry name" value="CATATPASE"/>
</dbReference>
<dbReference type="NCBIfam" id="TIGR01494">
    <property type="entry name" value="ATPase_P-type"/>
    <property type="match status" value="2"/>
</dbReference>
<feature type="transmembrane region" description="Helical" evidence="13">
    <location>
        <begin position="479"/>
        <end position="498"/>
    </location>
</feature>
<dbReference type="STRING" id="1071382.H2ANB5"/>
<dbReference type="FunFam" id="3.40.1110.10:FF:000125">
    <property type="entry name" value="Cation-transporting ATPase"/>
    <property type="match status" value="1"/>
</dbReference>
<evidence type="ECO:0000256" key="5">
    <source>
        <dbReference type="ARBA" id="ARBA00022723"/>
    </source>
</evidence>
<evidence type="ECO:0000256" key="1">
    <source>
        <dbReference type="ARBA" id="ARBA00004141"/>
    </source>
</evidence>
<dbReference type="InterPro" id="IPR044492">
    <property type="entry name" value="P_typ_ATPase_HD_dom"/>
</dbReference>
<dbReference type="GO" id="GO:0015662">
    <property type="term" value="F:P-type ion transporter activity"/>
    <property type="evidence" value="ECO:0007669"/>
    <property type="project" value="InterPro"/>
</dbReference>
<keyword evidence="18" id="KW-1185">Reference proteome</keyword>
<dbReference type="SFLD" id="SFLDS00003">
    <property type="entry name" value="Haloacid_Dehalogenase"/>
    <property type="match status" value="1"/>
</dbReference>
<dbReference type="Proteomes" id="UP000005220">
    <property type="component" value="Chromosome 1"/>
</dbReference>
<dbReference type="InterPro" id="IPR047819">
    <property type="entry name" value="P5A-ATPase_N"/>
</dbReference>
<dbReference type="Pfam" id="PF12409">
    <property type="entry name" value="P5-ATPase"/>
    <property type="match status" value="1"/>
</dbReference>
<gene>
    <name evidence="17" type="primary">KAFR0A04300</name>
    <name evidence="17" type="ORF">KAFR_0A04300</name>
</gene>
<evidence type="ECO:0000259" key="16">
    <source>
        <dbReference type="Pfam" id="PF12409"/>
    </source>
</evidence>
<dbReference type="FunFam" id="1.20.1110.10:FF:000032">
    <property type="entry name" value="Cation-transporting ATPase"/>
    <property type="match status" value="1"/>
</dbReference>
<dbReference type="GeneID" id="13882330"/>
<dbReference type="CDD" id="cd07542">
    <property type="entry name" value="P-type_ATPase_cation"/>
    <property type="match status" value="1"/>
</dbReference>
<name>H2ANB5_KAZAF</name>
<keyword evidence="3" id="KW-0597">Phosphoprotein</keyword>
<feature type="transmembrane region" description="Helical" evidence="13">
    <location>
        <begin position="1216"/>
        <end position="1240"/>
    </location>
</feature>
<dbReference type="InParanoid" id="H2ANB5"/>
<dbReference type="Gene3D" id="3.40.1110.10">
    <property type="entry name" value="Calcium-transporting ATPase, cytoplasmic domain N"/>
    <property type="match status" value="1"/>
</dbReference>
<dbReference type="Pfam" id="PF00122">
    <property type="entry name" value="E1-E2_ATPase"/>
    <property type="match status" value="1"/>
</dbReference>
<feature type="transmembrane region" description="Helical" evidence="13">
    <location>
        <begin position="1406"/>
        <end position="1426"/>
    </location>
</feature>
<dbReference type="SUPFAM" id="SSF81665">
    <property type="entry name" value="Calcium ATPase, transmembrane domain M"/>
    <property type="match status" value="1"/>
</dbReference>
<reference evidence="17 18" key="1">
    <citation type="journal article" date="2011" name="Proc. Natl. Acad. Sci. U.S.A.">
        <title>Evolutionary erosion of yeast sex chromosomes by mating-type switching accidents.</title>
        <authorList>
            <person name="Gordon J.L."/>
            <person name="Armisen D."/>
            <person name="Proux-Wera E."/>
            <person name="Oheigeartaigh S.S."/>
            <person name="Byrne K.P."/>
            <person name="Wolfe K.H."/>
        </authorList>
    </citation>
    <scope>NUCLEOTIDE SEQUENCE [LARGE SCALE GENOMIC DNA]</scope>
    <source>
        <strain evidence="18">ATCC 22294 / BCRC 22015 / CBS 2517 / CECT 1963 / NBRC 1671 / NRRL Y-8276</strain>
    </source>
</reference>
<keyword evidence="4 13" id="KW-0812">Transmembrane</keyword>
<evidence type="ECO:0000256" key="9">
    <source>
        <dbReference type="ARBA" id="ARBA00022967"/>
    </source>
</evidence>
<evidence type="ECO:0000256" key="14">
    <source>
        <dbReference type="SAM" id="MobiDB-lite"/>
    </source>
</evidence>
<dbReference type="PANTHER" id="PTHR45630">
    <property type="entry name" value="CATION-TRANSPORTING ATPASE-RELATED"/>
    <property type="match status" value="1"/>
</dbReference>
<evidence type="ECO:0000256" key="3">
    <source>
        <dbReference type="ARBA" id="ARBA00022553"/>
    </source>
</evidence>
<dbReference type="InterPro" id="IPR047821">
    <property type="entry name" value="P5B-type_ATPase"/>
</dbReference>
<comment type="similarity">
    <text evidence="2 13">Belongs to the cation transport ATPase (P-type) (TC 3.A.3) family. Type V subfamily.</text>
</comment>
<keyword evidence="10 13" id="KW-1133">Transmembrane helix</keyword>
<dbReference type="Gene3D" id="3.40.50.1000">
    <property type="entry name" value="HAD superfamily/HAD-like"/>
    <property type="match status" value="1"/>
</dbReference>
<feature type="compositionally biased region" description="Low complexity" evidence="14">
    <location>
        <begin position="234"/>
        <end position="260"/>
    </location>
</feature>
<feature type="compositionally biased region" description="Low complexity" evidence="14">
    <location>
        <begin position="197"/>
        <end position="214"/>
    </location>
</feature>
<evidence type="ECO:0000256" key="10">
    <source>
        <dbReference type="ARBA" id="ARBA00022989"/>
    </source>
</evidence>
<dbReference type="FunCoup" id="H2ANB5">
    <property type="interactions" value="363"/>
</dbReference>
<dbReference type="NCBIfam" id="TIGR01657">
    <property type="entry name" value="P-ATPase-V"/>
    <property type="match status" value="1"/>
</dbReference>
<dbReference type="SUPFAM" id="SSF56784">
    <property type="entry name" value="HAD-like"/>
    <property type="match status" value="1"/>
</dbReference>
<evidence type="ECO:0000256" key="11">
    <source>
        <dbReference type="ARBA" id="ARBA00023136"/>
    </source>
</evidence>
<feature type="transmembrane region" description="Helical" evidence="13">
    <location>
        <begin position="686"/>
        <end position="710"/>
    </location>
</feature>
<dbReference type="SFLD" id="SFLDG00002">
    <property type="entry name" value="C1.7:_P-type_atpase_like"/>
    <property type="match status" value="1"/>
</dbReference>
<dbReference type="InterPro" id="IPR001757">
    <property type="entry name" value="P_typ_ATPase"/>
</dbReference>
<dbReference type="PROSITE" id="PS00154">
    <property type="entry name" value="ATPASE_E1_E2"/>
    <property type="match status" value="1"/>
</dbReference>
<dbReference type="OrthoDB" id="48943at2759"/>
<dbReference type="Pfam" id="PF13246">
    <property type="entry name" value="Cation_ATPase"/>
    <property type="match status" value="1"/>
</dbReference>
<feature type="transmembrane region" description="Helical" evidence="13">
    <location>
        <begin position="1336"/>
        <end position="1355"/>
    </location>
</feature>
<evidence type="ECO:0000256" key="7">
    <source>
        <dbReference type="ARBA" id="ARBA00022840"/>
    </source>
</evidence>
<dbReference type="InterPro" id="IPR023214">
    <property type="entry name" value="HAD_sf"/>
</dbReference>
<evidence type="ECO:0000256" key="8">
    <source>
        <dbReference type="ARBA" id="ARBA00022842"/>
    </source>
</evidence>
<organism evidence="17 18">
    <name type="scientific">Kazachstania africana (strain ATCC 22294 / BCRC 22015 / CBS 2517 / CECT 1963 / NBRC 1671 / NRRL Y-8276)</name>
    <name type="common">Yeast</name>
    <name type="synonym">Kluyveromyces africanus</name>
    <dbReference type="NCBI Taxonomy" id="1071382"/>
    <lineage>
        <taxon>Eukaryota</taxon>
        <taxon>Fungi</taxon>
        <taxon>Dikarya</taxon>
        <taxon>Ascomycota</taxon>
        <taxon>Saccharomycotina</taxon>
        <taxon>Saccharomycetes</taxon>
        <taxon>Saccharomycetales</taxon>
        <taxon>Saccharomycetaceae</taxon>
        <taxon>Kazachstania</taxon>
    </lineage>
</organism>
<dbReference type="InterPro" id="IPR006544">
    <property type="entry name" value="P-type_TPase_V"/>
</dbReference>
<evidence type="ECO:0000256" key="13">
    <source>
        <dbReference type="RuleBase" id="RU362082"/>
    </source>
</evidence>
<feature type="region of interest" description="Disordered" evidence="14">
    <location>
        <begin position="234"/>
        <end position="262"/>
    </location>
</feature>
<feature type="transmembrane region" description="Helical" evidence="13">
    <location>
        <begin position="316"/>
        <end position="334"/>
    </location>
</feature>
<accession>H2ANB5</accession>
<evidence type="ECO:0000256" key="6">
    <source>
        <dbReference type="ARBA" id="ARBA00022741"/>
    </source>
</evidence>
<keyword evidence="7 13" id="KW-0067">ATP-binding</keyword>
<feature type="transmembrane region" description="Helical" evidence="13">
    <location>
        <begin position="1252"/>
        <end position="1269"/>
    </location>
</feature>
<comment type="catalytic activity">
    <reaction evidence="12 13">
        <text>ATP + H2O = ADP + phosphate + H(+)</text>
        <dbReference type="Rhea" id="RHEA:13065"/>
        <dbReference type="ChEBI" id="CHEBI:15377"/>
        <dbReference type="ChEBI" id="CHEBI:15378"/>
        <dbReference type="ChEBI" id="CHEBI:30616"/>
        <dbReference type="ChEBI" id="CHEBI:43474"/>
        <dbReference type="ChEBI" id="CHEBI:456216"/>
    </reaction>
</comment>
<comment type="subcellular location">
    <subcellularLocation>
        <location evidence="1 13">Membrane</location>
        <topology evidence="1 13">Multi-pass membrane protein</topology>
    </subcellularLocation>
</comment>
<dbReference type="GO" id="GO:0030145">
    <property type="term" value="F:manganese ion binding"/>
    <property type="evidence" value="ECO:0007669"/>
    <property type="project" value="EnsemblFungi"/>
</dbReference>
<keyword evidence="9 13" id="KW-1278">Translocase</keyword>
<dbReference type="GO" id="GO:0006874">
    <property type="term" value="P:intracellular calcium ion homeostasis"/>
    <property type="evidence" value="ECO:0007669"/>
    <property type="project" value="TreeGrafter"/>
</dbReference>
<feature type="region of interest" description="Disordered" evidence="14">
    <location>
        <begin position="179"/>
        <end position="214"/>
    </location>
</feature>
<keyword evidence="11 13" id="KW-0472">Membrane</keyword>
<dbReference type="FunFam" id="2.70.150.10:FF:000057">
    <property type="entry name" value="Cation-transporting ATPase"/>
    <property type="match status" value="1"/>
</dbReference>
<feature type="region of interest" description="Disordered" evidence="14">
    <location>
        <begin position="1"/>
        <end position="38"/>
    </location>
</feature>
<dbReference type="RefSeq" id="XP_003955000.1">
    <property type="nucleotide sequence ID" value="XM_003954951.1"/>
</dbReference>
<feature type="transmembrane region" description="Helical" evidence="13">
    <location>
        <begin position="504"/>
        <end position="524"/>
    </location>
</feature>
<dbReference type="InterPro" id="IPR023299">
    <property type="entry name" value="ATPase_P-typ_cyto_dom_N"/>
</dbReference>
<dbReference type="GO" id="GO:0005524">
    <property type="term" value="F:ATP binding"/>
    <property type="evidence" value="ECO:0007669"/>
    <property type="project" value="UniProtKB-UniRule"/>
</dbReference>
<feature type="transmembrane region" description="Helical" evidence="13">
    <location>
        <begin position="1367"/>
        <end position="1386"/>
    </location>
</feature>
<feature type="compositionally biased region" description="Polar residues" evidence="14">
    <location>
        <begin position="182"/>
        <end position="196"/>
    </location>
</feature>
<dbReference type="SUPFAM" id="SSF81653">
    <property type="entry name" value="Calcium ATPase, transduction domain A"/>
    <property type="match status" value="1"/>
</dbReference>
<feature type="compositionally biased region" description="Low complexity" evidence="14">
    <location>
        <begin position="22"/>
        <end position="38"/>
    </location>
</feature>
<evidence type="ECO:0000256" key="12">
    <source>
        <dbReference type="ARBA" id="ARBA00049360"/>
    </source>
</evidence>
<dbReference type="EC" id="7.2.2.-" evidence="13"/>
<sequence length="1452" mass="164638">MVFEENDLYNNNNDGRYRRNPRPSFSSTRTTSTSTTLASTLVDQNTTESYAGAPVEAVPSSIVSFHHPHSLQSNNNFIPDNELQYGTSSARRSRKNSVINDMSPLLPEQYPGNNNGIRLSSSHFRFFSPEEINNAEGSATLENTDFNITWDPTPAYEQQRIYGSEVPSRRSSISFAHELSRTRSYGSQTSSARQNIQQQPSRPPSSTSSSSLSRYSIVERIPDEQIDELNDSIMSTSSRDSTSHDSQTSNSNSDDNNSNDEGYYKKSSYQMEFLKPRYHDKFYSDFTSTQTFQRFYITEEDLVIGIAGYRYSKTRLFVYNFLCVITLGLMYLLLRWMPSKRVKLIGVKCPLAKSEWVVIENAFGEFSIEPVKRQWYNRPLSTVLHLGADYNISDSNNNNHHTSEKNPNIPILISFQYRYVTFIYSPLDDLFKTNNNWIDPDWLDLSAVYRGLPSAIQEDRILAFDKNQINLKVKSTSQILFDEILHPFYIFQIFSIILWSLDEYYYYAACIFVISMLSILQSLFETKKASKNLSEISHFNCDVRVFREEFWTNVTSSDLVPGDVYEISDPSLTTFPCDSILLTGDCIVNESMLTGESVPVSKFPATEDTMFQLIDDFQNTQISSYLAKSFLFNGTKIIRTRIPQGQSACLAMVTRTGFSTTKGSLVRSMAFPKPIGFKFYRDSFKYIGVMAIIAMLGFSISCIQFIKIGLAHKTMILRALDIITIVVPPALPATLTIGTSFALNRLKKKGIFCISPTRVNVGGKIDVMCFDKTGTLTEDGLDVLGVHVCEPNNFNSYRLSALKESSNDIFTKFSLHDCNSPLDYRNKNFLMSLLTCHSLRLVDGELIGDPLDFKMFTFTGWSYDEDFQKQKFHSMYEERHQGSTFPENSDIVPTVVHPNGSDPNNKFIDNDPHNFLGVIRSFEFLSELRRMSVIVKPSGDEVYWAFTKGAPEVIMSLCNKSTLPNDYEEILHKYTHAGHRVIACSGKMLPKHSWLYSQKVTRGEIECNMEFLGFIIFENKLKKASKGTIDALQNANIRTIMCTGDNVLTAISVGKESGLIQQPRIYIPVLNDSEDEFLVWRDVNDPDSRLDSVTLQPTGIDNVNDYTLAVTGEVFRILFANETEYQTPYIYEILLKASIYARMSPDEKHELMEQLQKIGYTVGFCGDGANDCGALKAADVGISLSEAEASVAAPFTSQIFDISCVIDVIKEGRASLVTSFACFQYMSLYSAIQFISVSFLYSRGSNLGDFQFLYIDLFLIVPIAIFMSWSKPYNKLDKKRPSANLVSLKILLPLFISFLLTLLFQGIPWIIVQQQSWYIKPIVGGDDAVQSSDNTVLFFISNFQYILTAVVLSVGPPYREPMSENTGFIVDTLLSIIASLLLMFINSGSFLGKLFQLTPISKGFKLYIICWAVLNYYSQLHLPILIKPYLRKRESSKFYKRLLNQKKHVHSV</sequence>
<dbReference type="GO" id="GO:0030026">
    <property type="term" value="P:intracellular manganese ion homeostasis"/>
    <property type="evidence" value="ECO:0007669"/>
    <property type="project" value="EnsemblFungi"/>
</dbReference>
<keyword evidence="8 13" id="KW-0460">Magnesium</keyword>
<dbReference type="GO" id="GO:0000329">
    <property type="term" value="C:fungal-type vacuole membrane"/>
    <property type="evidence" value="ECO:0007669"/>
    <property type="project" value="EnsemblFungi"/>
</dbReference>
<dbReference type="GO" id="GO:1990816">
    <property type="term" value="C:vacuole-mitochondrion membrane contact site"/>
    <property type="evidence" value="ECO:0007669"/>
    <property type="project" value="EnsemblFungi"/>
</dbReference>
<dbReference type="PANTHER" id="PTHR45630:SF8">
    <property type="entry name" value="CATION-TRANSPORTING ATPASE"/>
    <property type="match status" value="1"/>
</dbReference>
<evidence type="ECO:0000259" key="15">
    <source>
        <dbReference type="Pfam" id="PF00122"/>
    </source>
</evidence>
<dbReference type="GO" id="GO:0016887">
    <property type="term" value="F:ATP hydrolysis activity"/>
    <property type="evidence" value="ECO:0007669"/>
    <property type="project" value="InterPro"/>
</dbReference>
<protein>
    <recommendedName>
        <fullName evidence="13">Cation-transporting ATPase</fullName>
        <ecNumber evidence="13">7.2.2.-</ecNumber>
    </recommendedName>
</protein>
<evidence type="ECO:0000256" key="2">
    <source>
        <dbReference type="ARBA" id="ARBA00006000"/>
    </source>
</evidence>
<feature type="transmembrane region" description="Helical" evidence="13">
    <location>
        <begin position="1290"/>
        <end position="1311"/>
    </location>
</feature>
<dbReference type="InterPro" id="IPR008250">
    <property type="entry name" value="ATPase_P-typ_transduc_dom_A_sf"/>
</dbReference>
<dbReference type="GO" id="GO:0008270">
    <property type="term" value="F:zinc ion binding"/>
    <property type="evidence" value="ECO:0007669"/>
    <property type="project" value="EnsemblFungi"/>
</dbReference>